<dbReference type="GO" id="GO:0004818">
    <property type="term" value="F:glutamate-tRNA ligase activity"/>
    <property type="evidence" value="ECO:0007669"/>
    <property type="project" value="UniProtKB-UniRule"/>
</dbReference>
<dbReference type="Pfam" id="PF00749">
    <property type="entry name" value="tRNA-synt_1c"/>
    <property type="match status" value="1"/>
</dbReference>
<dbReference type="InterPro" id="IPR020751">
    <property type="entry name" value="aa-tRNA-synth_I_codon-bd_sub2"/>
</dbReference>
<dbReference type="PROSITE" id="PS00178">
    <property type="entry name" value="AA_TRNA_LIGASE_I"/>
    <property type="match status" value="1"/>
</dbReference>
<keyword evidence="4 11" id="KW-0963">Cytoplasm</keyword>
<evidence type="ECO:0000256" key="3">
    <source>
        <dbReference type="ARBA" id="ARBA00011245"/>
    </source>
</evidence>
<dbReference type="InterPro" id="IPR000924">
    <property type="entry name" value="Glu/Gln-tRNA-synth"/>
</dbReference>
<dbReference type="Gene3D" id="3.40.50.620">
    <property type="entry name" value="HUPs"/>
    <property type="match status" value="1"/>
</dbReference>
<gene>
    <name evidence="11" type="primary">gltX</name>
    <name evidence="14" type="ORF">CWE10_06175</name>
</gene>
<dbReference type="InterPro" id="IPR008925">
    <property type="entry name" value="aa_tRNA-synth_I_cd-bd_sf"/>
</dbReference>
<dbReference type="PANTHER" id="PTHR43311:SF2">
    <property type="entry name" value="GLUTAMATE--TRNA LIGASE, MITOCHONDRIAL-RELATED"/>
    <property type="match status" value="1"/>
</dbReference>
<keyword evidence="9 11" id="KW-0030">Aminoacyl-tRNA synthetase</keyword>
<dbReference type="InterPro" id="IPR001412">
    <property type="entry name" value="aa-tRNA-synth_I_CS"/>
</dbReference>
<feature type="binding site" evidence="11">
    <location>
        <position position="106"/>
    </location>
    <ligand>
        <name>Zn(2+)</name>
        <dbReference type="ChEBI" id="CHEBI:29105"/>
    </ligand>
</feature>
<comment type="subunit">
    <text evidence="3 11">Monomer.</text>
</comment>
<evidence type="ECO:0000256" key="6">
    <source>
        <dbReference type="ARBA" id="ARBA00022741"/>
    </source>
</evidence>
<keyword evidence="11" id="KW-0479">Metal-binding</keyword>
<dbReference type="Proteomes" id="UP000732377">
    <property type="component" value="Unassembled WGS sequence"/>
</dbReference>
<dbReference type="RefSeq" id="WP_011194151.1">
    <property type="nucleotide sequence ID" value="NZ_JACSIR010000362.1"/>
</dbReference>
<feature type="binding site" evidence="11">
    <location>
        <position position="253"/>
    </location>
    <ligand>
        <name>ATP</name>
        <dbReference type="ChEBI" id="CHEBI:30616"/>
    </ligand>
</feature>
<feature type="binding site" evidence="11">
    <location>
        <position position="133"/>
    </location>
    <ligand>
        <name>Zn(2+)</name>
        <dbReference type="ChEBI" id="CHEBI:29105"/>
    </ligand>
</feature>
<evidence type="ECO:0000256" key="7">
    <source>
        <dbReference type="ARBA" id="ARBA00022840"/>
    </source>
</evidence>
<evidence type="ECO:0000256" key="8">
    <source>
        <dbReference type="ARBA" id="ARBA00022917"/>
    </source>
</evidence>
<comment type="similarity">
    <text evidence="2 11">Belongs to the class-I aminoacyl-tRNA synthetase family. Glutamate--tRNA ligase type 1 subfamily.</text>
</comment>
<evidence type="ECO:0000256" key="4">
    <source>
        <dbReference type="ARBA" id="ARBA00022490"/>
    </source>
</evidence>
<keyword evidence="11" id="KW-0862">Zinc</keyword>
<dbReference type="InterPro" id="IPR045462">
    <property type="entry name" value="aa-tRNA-synth_I_cd-bd"/>
</dbReference>
<dbReference type="Gene3D" id="1.10.10.350">
    <property type="match status" value="1"/>
</dbReference>
<evidence type="ECO:0000313" key="15">
    <source>
        <dbReference type="Proteomes" id="UP000732377"/>
    </source>
</evidence>
<evidence type="ECO:0000256" key="9">
    <source>
        <dbReference type="ARBA" id="ARBA00023146"/>
    </source>
</evidence>
<dbReference type="HAMAP" id="MF_00022">
    <property type="entry name" value="Glu_tRNA_synth_type1"/>
    <property type="match status" value="1"/>
</dbReference>
<dbReference type="GO" id="GO:0008270">
    <property type="term" value="F:zinc ion binding"/>
    <property type="evidence" value="ECO:0007669"/>
    <property type="project" value="UniProtKB-UniRule"/>
</dbReference>
<feature type="domain" description="Glutamyl/glutaminyl-tRNA synthetase class Ib catalytic" evidence="12">
    <location>
        <begin position="3"/>
        <end position="322"/>
    </location>
</feature>
<evidence type="ECO:0000256" key="10">
    <source>
        <dbReference type="ARBA" id="ARBA00048351"/>
    </source>
</evidence>
<protein>
    <recommendedName>
        <fullName evidence="11">Glutamate--tRNA ligase</fullName>
        <ecNumber evidence="11">6.1.1.17</ecNumber>
    </recommendedName>
    <alternativeName>
        <fullName evidence="11">Glutamyl-tRNA synthetase</fullName>
        <shortName evidence="11">GluRS</shortName>
    </alternativeName>
</protein>
<feature type="binding site" evidence="11">
    <location>
        <position position="135"/>
    </location>
    <ligand>
        <name>Zn(2+)</name>
        <dbReference type="ChEBI" id="CHEBI:29105"/>
    </ligand>
</feature>
<dbReference type="PRINTS" id="PR00987">
    <property type="entry name" value="TRNASYNTHGLU"/>
</dbReference>
<dbReference type="SUPFAM" id="SSF52374">
    <property type="entry name" value="Nucleotidylyl transferase"/>
    <property type="match status" value="1"/>
</dbReference>
<dbReference type="InterPro" id="IPR020058">
    <property type="entry name" value="Glu/Gln-tRNA-synth_Ib_cat-dom"/>
</dbReference>
<dbReference type="InterPro" id="IPR049940">
    <property type="entry name" value="GluQ/Sye"/>
</dbReference>
<keyword evidence="8 11" id="KW-0648">Protein biosynthesis</keyword>
<comment type="function">
    <text evidence="11">Catalyzes the attachment of glutamate to tRNA(Glu) in a two-step reaction: glutamate is first activated by ATP to form Glu-AMP and then transferred to the acceptor end of tRNA(Glu).</text>
</comment>
<dbReference type="InterPro" id="IPR004527">
    <property type="entry name" value="Glu-tRNA-ligase_bac/mito"/>
</dbReference>
<keyword evidence="6 11" id="KW-0547">Nucleotide-binding</keyword>
<name>A0A953IAJ3_SYMTR</name>
<comment type="cofactor">
    <cofactor evidence="11">
        <name>Zn(2+)</name>
        <dbReference type="ChEBI" id="CHEBI:29105"/>
    </cofactor>
    <text evidence="11">Binds 1 zinc ion per subunit.</text>
</comment>
<keyword evidence="5 11" id="KW-0436">Ligase</keyword>
<comment type="subcellular location">
    <subcellularLocation>
        <location evidence="1 11">Cytoplasm</location>
    </subcellularLocation>
</comment>
<evidence type="ECO:0000256" key="2">
    <source>
        <dbReference type="ARBA" id="ARBA00007894"/>
    </source>
</evidence>
<comment type="caution">
    <text evidence="14">The sequence shown here is derived from an EMBL/GenBank/DDBJ whole genome shotgun (WGS) entry which is preliminary data.</text>
</comment>
<organism evidence="14 15">
    <name type="scientific">Symbiobacterium thermophilum</name>
    <dbReference type="NCBI Taxonomy" id="2734"/>
    <lineage>
        <taxon>Bacteria</taxon>
        <taxon>Bacillati</taxon>
        <taxon>Bacillota</taxon>
        <taxon>Clostridia</taxon>
        <taxon>Eubacteriales</taxon>
        <taxon>Symbiobacteriaceae</taxon>
        <taxon>Symbiobacterium</taxon>
    </lineage>
</organism>
<feature type="domain" description="Aminoacyl-tRNA synthetase class I anticodon-binding" evidence="13">
    <location>
        <begin position="335"/>
        <end position="479"/>
    </location>
</feature>
<dbReference type="SMR" id="A0A953IAJ3"/>
<proteinExistence type="inferred from homology"/>
<dbReference type="SUPFAM" id="SSF48163">
    <property type="entry name" value="An anticodon-binding domain of class I aminoacyl-tRNA synthetases"/>
    <property type="match status" value="1"/>
</dbReference>
<reference evidence="14" key="1">
    <citation type="submission" date="2017-11" db="EMBL/GenBank/DDBJ databases">
        <title>Three new genomes from thermophilic consortium.</title>
        <authorList>
            <person name="Quaggio R."/>
            <person name="Amgarten D."/>
            <person name="Setubal J.C."/>
        </authorList>
    </citation>
    <scope>NUCLEOTIDE SEQUENCE</scope>
    <source>
        <strain evidence="14">ZCTH01-B2</strain>
    </source>
</reference>
<dbReference type="CDD" id="cd00808">
    <property type="entry name" value="GluRS_core"/>
    <property type="match status" value="1"/>
</dbReference>
<keyword evidence="7 11" id="KW-0067">ATP-binding</keyword>
<feature type="short sequence motif" description="'KMSKS' region" evidence="11">
    <location>
        <begin position="250"/>
        <end position="254"/>
    </location>
</feature>
<dbReference type="GO" id="GO:0005524">
    <property type="term" value="F:ATP binding"/>
    <property type="evidence" value="ECO:0007669"/>
    <property type="project" value="UniProtKB-UniRule"/>
</dbReference>
<dbReference type="Gene3D" id="1.10.8.70">
    <property type="entry name" value="Glutamate-tRNA synthetase, class I, anticodon-binding domain 1"/>
    <property type="match status" value="1"/>
</dbReference>
<accession>A0A953IAJ3</accession>
<dbReference type="FunFam" id="3.40.50.620:FF:000007">
    <property type="entry name" value="Glutamate--tRNA ligase"/>
    <property type="match status" value="1"/>
</dbReference>
<dbReference type="NCBIfam" id="TIGR00464">
    <property type="entry name" value="gltX_bact"/>
    <property type="match status" value="1"/>
</dbReference>
<dbReference type="Pfam" id="PF19269">
    <property type="entry name" value="Anticodon_2"/>
    <property type="match status" value="1"/>
</dbReference>
<dbReference type="GO" id="GO:0005829">
    <property type="term" value="C:cytosol"/>
    <property type="evidence" value="ECO:0007669"/>
    <property type="project" value="TreeGrafter"/>
</dbReference>
<sequence>MTVRVRIAPSPTGPIHVGNVHTALFNWLFARHHGGKFILRFEDTDLERSRPEWEQVIFEDLKWLGIDWDEGPDIGGPYGPYRQTERLDLYRKYAQQLLESGHVYKCYCTKEEEDADRREAQAAGRPYQYKGRCRDLTPEQQAAFEAEGRKPVLRFRVPRGEVIRFNDLVRGPIEVPTDSIGDFIIMRANGMPLYNFAVVVDDVTMNITHVLRGEGHIPNTPVQILIYQALGFPVPEFGHLGHMTNPERGKLSKRKGEAAIRDYREQGYLPEAMLNFMSLLGWTPPGAESGREFLTKEELIREFDLSRVTKASSVFDRNKLNWMNGVYIRKKSLEEFAELALPFVVSAGLCTEEQARARWDWFKEVMAQVHERVETLAEIPQHVDIFLKDEIEMDEKAARKFLTEAVKPFFQRVSEGLRSVEWSVPAIEQLVRSIQEEMGLTPKESFQPIRVAITGRTASPGLFETIYLIGRERVLERMAPYC</sequence>
<dbReference type="GO" id="GO:0006424">
    <property type="term" value="P:glutamyl-tRNA aminoacylation"/>
    <property type="evidence" value="ECO:0007669"/>
    <property type="project" value="UniProtKB-UniRule"/>
</dbReference>
<feature type="binding site" evidence="11">
    <location>
        <position position="108"/>
    </location>
    <ligand>
        <name>Zn(2+)</name>
        <dbReference type="ChEBI" id="CHEBI:29105"/>
    </ligand>
</feature>
<evidence type="ECO:0000256" key="11">
    <source>
        <dbReference type="HAMAP-Rule" id="MF_00022"/>
    </source>
</evidence>
<dbReference type="GO" id="GO:0000049">
    <property type="term" value="F:tRNA binding"/>
    <property type="evidence" value="ECO:0007669"/>
    <property type="project" value="InterPro"/>
</dbReference>
<comment type="catalytic activity">
    <reaction evidence="10 11">
        <text>tRNA(Glu) + L-glutamate + ATP = L-glutamyl-tRNA(Glu) + AMP + diphosphate</text>
        <dbReference type="Rhea" id="RHEA:23540"/>
        <dbReference type="Rhea" id="RHEA-COMP:9663"/>
        <dbReference type="Rhea" id="RHEA-COMP:9680"/>
        <dbReference type="ChEBI" id="CHEBI:29985"/>
        <dbReference type="ChEBI" id="CHEBI:30616"/>
        <dbReference type="ChEBI" id="CHEBI:33019"/>
        <dbReference type="ChEBI" id="CHEBI:78442"/>
        <dbReference type="ChEBI" id="CHEBI:78520"/>
        <dbReference type="ChEBI" id="CHEBI:456215"/>
        <dbReference type="EC" id="6.1.1.17"/>
    </reaction>
</comment>
<dbReference type="InterPro" id="IPR033910">
    <property type="entry name" value="GluRS_core"/>
</dbReference>
<evidence type="ECO:0000259" key="12">
    <source>
        <dbReference type="Pfam" id="PF00749"/>
    </source>
</evidence>
<dbReference type="EMBL" id="PIUK01000041">
    <property type="protein sequence ID" value="MBY6275799.1"/>
    <property type="molecule type" value="Genomic_DNA"/>
</dbReference>
<evidence type="ECO:0000259" key="13">
    <source>
        <dbReference type="Pfam" id="PF19269"/>
    </source>
</evidence>
<feature type="short sequence motif" description="'HIGH' region" evidence="11">
    <location>
        <begin position="9"/>
        <end position="19"/>
    </location>
</feature>
<dbReference type="InterPro" id="IPR014729">
    <property type="entry name" value="Rossmann-like_a/b/a_fold"/>
</dbReference>
<evidence type="ECO:0000256" key="5">
    <source>
        <dbReference type="ARBA" id="ARBA00022598"/>
    </source>
</evidence>
<dbReference type="AlphaFoldDB" id="A0A953IAJ3"/>
<dbReference type="OMA" id="QAPRYDN"/>
<dbReference type="PANTHER" id="PTHR43311">
    <property type="entry name" value="GLUTAMATE--TRNA LIGASE"/>
    <property type="match status" value="1"/>
</dbReference>
<evidence type="ECO:0000256" key="1">
    <source>
        <dbReference type="ARBA" id="ARBA00004496"/>
    </source>
</evidence>
<dbReference type="InterPro" id="IPR020752">
    <property type="entry name" value="Glu-tRNA-synth_I_codon-bd_sub1"/>
</dbReference>
<dbReference type="EC" id="6.1.1.17" evidence="11"/>
<evidence type="ECO:0000313" key="14">
    <source>
        <dbReference type="EMBL" id="MBY6275799.1"/>
    </source>
</evidence>